<dbReference type="Pfam" id="PF00041">
    <property type="entry name" value="fn3"/>
    <property type="match status" value="1"/>
</dbReference>
<comment type="caution">
    <text evidence="2">The sequence shown here is derived from an EMBL/GenBank/DDBJ whole genome shotgun (WGS) entry which is preliminary data.</text>
</comment>
<dbReference type="RefSeq" id="WP_133231713.1">
    <property type="nucleotide sequence ID" value="NZ_SOZE01000013.1"/>
</dbReference>
<sequence length="235" mass="25154">MKRLIYTATIFGILLAGCGKGKKGDNPAPPDPKPPVAAELVFPEQNSTCISGDIISIAQSTVTLKWKAALNADSYAVIIKNLLTGDTQTLSSSSAQISVTLQRNTPFSWLVRSKSNALAATADSETWKFYNSGDGVRAYAPFPVDEMLPATGTFVSVTGNKVTLSWQGSDTDNDITGYDVYFGTTETPGLFKSNLTAAVLNDIALSTGIRYYWKVVTHDSKGNTSTSEVADFTTK</sequence>
<gene>
    <name evidence="2" type="ORF">E2R66_13880</name>
</gene>
<proteinExistence type="predicted"/>
<dbReference type="InterPro" id="IPR003961">
    <property type="entry name" value="FN3_dom"/>
</dbReference>
<dbReference type="OrthoDB" id="789771at2"/>
<evidence type="ECO:0000313" key="2">
    <source>
        <dbReference type="EMBL" id="TFF36853.1"/>
    </source>
</evidence>
<dbReference type="Proteomes" id="UP000297540">
    <property type="component" value="Unassembled WGS sequence"/>
</dbReference>
<evidence type="ECO:0000313" key="3">
    <source>
        <dbReference type="Proteomes" id="UP000297540"/>
    </source>
</evidence>
<dbReference type="PROSITE" id="PS50853">
    <property type="entry name" value="FN3"/>
    <property type="match status" value="1"/>
</dbReference>
<feature type="domain" description="Fibronectin type-III" evidence="1">
    <location>
        <begin position="148"/>
        <end position="235"/>
    </location>
</feature>
<reference evidence="2 3" key="1">
    <citation type="journal article" date="2017" name="Int. J. Syst. Evol. Microbiol.">
        <title>Mucilaginibacterpsychrotolerans sp. nov., isolated from peatlands.</title>
        <authorList>
            <person name="Deng Y."/>
            <person name="Shen L."/>
            <person name="Xu B."/>
            <person name="Liu Y."/>
            <person name="Gu Z."/>
            <person name="Liu H."/>
            <person name="Zhou Y."/>
        </authorList>
    </citation>
    <scope>NUCLEOTIDE SEQUENCE [LARGE SCALE GENOMIC DNA]</scope>
    <source>
        <strain evidence="2 3">NH7-4</strain>
    </source>
</reference>
<dbReference type="Gene3D" id="2.60.40.10">
    <property type="entry name" value="Immunoglobulins"/>
    <property type="match status" value="1"/>
</dbReference>
<organism evidence="2 3">
    <name type="scientific">Mucilaginibacter psychrotolerans</name>
    <dbReference type="NCBI Taxonomy" id="1524096"/>
    <lineage>
        <taxon>Bacteria</taxon>
        <taxon>Pseudomonadati</taxon>
        <taxon>Bacteroidota</taxon>
        <taxon>Sphingobacteriia</taxon>
        <taxon>Sphingobacteriales</taxon>
        <taxon>Sphingobacteriaceae</taxon>
        <taxon>Mucilaginibacter</taxon>
    </lineage>
</organism>
<dbReference type="PROSITE" id="PS51257">
    <property type="entry name" value="PROKAR_LIPOPROTEIN"/>
    <property type="match status" value="1"/>
</dbReference>
<dbReference type="EMBL" id="SOZE01000013">
    <property type="protein sequence ID" value="TFF36853.1"/>
    <property type="molecule type" value="Genomic_DNA"/>
</dbReference>
<dbReference type="InterPro" id="IPR036116">
    <property type="entry name" value="FN3_sf"/>
</dbReference>
<dbReference type="AlphaFoldDB" id="A0A4Y8SCL2"/>
<dbReference type="CDD" id="cd00063">
    <property type="entry name" value="FN3"/>
    <property type="match status" value="1"/>
</dbReference>
<dbReference type="SUPFAM" id="SSF49265">
    <property type="entry name" value="Fibronectin type III"/>
    <property type="match status" value="1"/>
</dbReference>
<dbReference type="InterPro" id="IPR013783">
    <property type="entry name" value="Ig-like_fold"/>
</dbReference>
<accession>A0A4Y8SCL2</accession>
<keyword evidence="3" id="KW-1185">Reference proteome</keyword>
<name>A0A4Y8SCL2_9SPHI</name>
<evidence type="ECO:0000259" key="1">
    <source>
        <dbReference type="PROSITE" id="PS50853"/>
    </source>
</evidence>
<protein>
    <recommendedName>
        <fullName evidence="1">Fibronectin type-III domain-containing protein</fullName>
    </recommendedName>
</protein>